<name>A0A067BR18_SAPPC</name>
<protein>
    <submittedName>
        <fullName evidence="1">Uncharacterized protein</fullName>
    </submittedName>
</protein>
<reference evidence="1 2" key="1">
    <citation type="journal article" date="2013" name="PLoS Genet.">
        <title>Distinctive expansion of potential virulence genes in the genome of the oomycete fish pathogen Saprolegnia parasitica.</title>
        <authorList>
            <person name="Jiang R.H."/>
            <person name="de Bruijn I."/>
            <person name="Haas B.J."/>
            <person name="Belmonte R."/>
            <person name="Lobach L."/>
            <person name="Christie J."/>
            <person name="van den Ackerveken G."/>
            <person name="Bottin A."/>
            <person name="Bulone V."/>
            <person name="Diaz-Moreno S.M."/>
            <person name="Dumas B."/>
            <person name="Fan L."/>
            <person name="Gaulin E."/>
            <person name="Govers F."/>
            <person name="Grenville-Briggs L.J."/>
            <person name="Horner N.R."/>
            <person name="Levin J.Z."/>
            <person name="Mammella M."/>
            <person name="Meijer H.J."/>
            <person name="Morris P."/>
            <person name="Nusbaum C."/>
            <person name="Oome S."/>
            <person name="Phillips A.J."/>
            <person name="van Rooyen D."/>
            <person name="Rzeszutek E."/>
            <person name="Saraiva M."/>
            <person name="Secombes C.J."/>
            <person name="Seidl M.F."/>
            <person name="Snel B."/>
            <person name="Stassen J.H."/>
            <person name="Sykes S."/>
            <person name="Tripathy S."/>
            <person name="van den Berg H."/>
            <person name="Vega-Arreguin J.C."/>
            <person name="Wawra S."/>
            <person name="Young S.K."/>
            <person name="Zeng Q."/>
            <person name="Dieguez-Uribeondo J."/>
            <person name="Russ C."/>
            <person name="Tyler B.M."/>
            <person name="van West P."/>
        </authorList>
    </citation>
    <scope>NUCLEOTIDE SEQUENCE [LARGE SCALE GENOMIC DNA]</scope>
    <source>
        <strain evidence="1 2">CBS 223.65</strain>
    </source>
</reference>
<dbReference type="Proteomes" id="UP000030745">
    <property type="component" value="Unassembled WGS sequence"/>
</dbReference>
<dbReference type="GeneID" id="24135304"/>
<dbReference type="EMBL" id="KK583306">
    <property type="protein sequence ID" value="KDO20673.1"/>
    <property type="molecule type" value="Genomic_DNA"/>
</dbReference>
<keyword evidence="2" id="KW-1185">Reference proteome</keyword>
<sequence length="59" mass="6629">MLQETFGICYIDVASTLLTTLSARSRNETLVVYTARRGARPVIQGRNRFKSALPVTEQQ</sequence>
<dbReference type="AlphaFoldDB" id="A0A067BR18"/>
<gene>
    <name evidence="1" type="ORF">SPRG_13425</name>
</gene>
<dbReference type="RefSeq" id="XP_012208638.1">
    <property type="nucleotide sequence ID" value="XM_012353248.1"/>
</dbReference>
<evidence type="ECO:0000313" key="1">
    <source>
        <dbReference type="EMBL" id="KDO20673.1"/>
    </source>
</evidence>
<evidence type="ECO:0000313" key="2">
    <source>
        <dbReference type="Proteomes" id="UP000030745"/>
    </source>
</evidence>
<accession>A0A067BR18</accession>
<dbReference type="VEuPathDB" id="FungiDB:SPRG_13425"/>
<dbReference type="KEGG" id="spar:SPRG_13425"/>
<organism evidence="1 2">
    <name type="scientific">Saprolegnia parasitica (strain CBS 223.65)</name>
    <dbReference type="NCBI Taxonomy" id="695850"/>
    <lineage>
        <taxon>Eukaryota</taxon>
        <taxon>Sar</taxon>
        <taxon>Stramenopiles</taxon>
        <taxon>Oomycota</taxon>
        <taxon>Saprolegniomycetes</taxon>
        <taxon>Saprolegniales</taxon>
        <taxon>Saprolegniaceae</taxon>
        <taxon>Saprolegnia</taxon>
    </lineage>
</organism>
<proteinExistence type="predicted"/>